<dbReference type="AlphaFoldDB" id="A0A9W7D815"/>
<dbReference type="InterPro" id="IPR023393">
    <property type="entry name" value="START-like_dom_sf"/>
</dbReference>
<evidence type="ECO:0000313" key="1">
    <source>
        <dbReference type="EMBL" id="GMF63767.1"/>
    </source>
</evidence>
<dbReference type="Proteomes" id="UP001165121">
    <property type="component" value="Unassembled WGS sequence"/>
</dbReference>
<dbReference type="EMBL" id="BSXT01007487">
    <property type="protein sequence ID" value="GMF63767.1"/>
    <property type="molecule type" value="Genomic_DNA"/>
</dbReference>
<dbReference type="PANTHER" id="PTHR13510:SF44">
    <property type="entry name" value="RABENOSYN-5"/>
    <property type="match status" value="1"/>
</dbReference>
<gene>
    <name evidence="1" type="ORF">Pfra01_002778700</name>
</gene>
<dbReference type="Gene3D" id="3.30.530.20">
    <property type="match status" value="1"/>
</dbReference>
<dbReference type="InterPro" id="IPR052727">
    <property type="entry name" value="Rab4/Rab5_effector"/>
</dbReference>
<evidence type="ECO:0000313" key="2">
    <source>
        <dbReference type="Proteomes" id="UP001165121"/>
    </source>
</evidence>
<accession>A0A9W7D815</accession>
<proteinExistence type="predicted"/>
<organism evidence="1 2">
    <name type="scientific">Phytophthora fragariaefolia</name>
    <dbReference type="NCBI Taxonomy" id="1490495"/>
    <lineage>
        <taxon>Eukaryota</taxon>
        <taxon>Sar</taxon>
        <taxon>Stramenopiles</taxon>
        <taxon>Oomycota</taxon>
        <taxon>Peronosporomycetes</taxon>
        <taxon>Peronosporales</taxon>
        <taxon>Peronosporaceae</taxon>
        <taxon>Phytophthora</taxon>
    </lineage>
</organism>
<dbReference type="OrthoDB" id="70302at2759"/>
<reference evidence="1" key="1">
    <citation type="submission" date="2023-04" db="EMBL/GenBank/DDBJ databases">
        <title>Phytophthora fragariaefolia NBRC 109709.</title>
        <authorList>
            <person name="Ichikawa N."/>
            <person name="Sato H."/>
            <person name="Tonouchi N."/>
        </authorList>
    </citation>
    <scope>NUCLEOTIDE SEQUENCE</scope>
    <source>
        <strain evidence="1">NBRC 109709</strain>
    </source>
</reference>
<name>A0A9W7D815_9STRA</name>
<dbReference type="PANTHER" id="PTHR13510">
    <property type="entry name" value="FYVE-FINGER-CONTAINING RAB5 EFFECTOR PROTEIN RABENOSYN-5-RELATED"/>
    <property type="match status" value="1"/>
</dbReference>
<keyword evidence="2" id="KW-1185">Reference proteome</keyword>
<protein>
    <submittedName>
        <fullName evidence="1">Unnamed protein product</fullName>
    </submittedName>
</protein>
<comment type="caution">
    <text evidence="1">The sequence shown here is derived from an EMBL/GenBank/DDBJ whole genome shotgun (WGS) entry which is preliminary data.</text>
</comment>
<sequence length="407" mass="45787">MKRKQSSHLGICSEEVNVMPGEKSTRNPYPDVRVNEEERQHLIDLVSGFIEEHFQKYEEFVVVDKRQVDERYWELVKSKDNLHVYTERIHKNARRKSKHAEDDSATTEKDLAVMLSVGTLVGEVDDLMFGLVCPTQESMSIRTAYVGEIDNGAVLCSVVDATEEDPFRSIVVKWAKIEMPMQPKSLMKCRDFVYVEATGFLNLANGDRVGYNVLHSIEFPQTKPQPNMVRANLSIFSFFRQMQTNVIDNFTSCIVHPGGKAMRLLFIPIAARAMLTATNFAYCGQMKKVSRILQQRNAFGWDVHQQKKDCVVCGKTASKKIRGLGKSTCKLCGGRVCYSCKIRKRISSFSEDGELIQCKVTFCPQCISTATGSSTQEAARDQAKGFKAFDCSVASPQSNESVTAYSE</sequence>